<organism evidence="2 3">
    <name type="scientific">Prosthecochloris aestuarii (strain DSM 271 / SK 413)</name>
    <dbReference type="NCBI Taxonomy" id="290512"/>
    <lineage>
        <taxon>Bacteria</taxon>
        <taxon>Pseudomonadati</taxon>
        <taxon>Chlorobiota</taxon>
        <taxon>Chlorobiia</taxon>
        <taxon>Chlorobiales</taxon>
        <taxon>Chlorobiaceae</taxon>
        <taxon>Prosthecochloris</taxon>
    </lineage>
</organism>
<dbReference type="eggNOG" id="COG1572">
    <property type="taxonomic scope" value="Bacteria"/>
</dbReference>
<protein>
    <submittedName>
        <fullName evidence="2">Uncharacterized protein</fullName>
    </submittedName>
</protein>
<dbReference type="eggNOG" id="COG1470">
    <property type="taxonomic scope" value="Bacteria"/>
</dbReference>
<evidence type="ECO:0000313" key="3">
    <source>
        <dbReference type="Proteomes" id="UP000002725"/>
    </source>
</evidence>
<reference evidence="2" key="1">
    <citation type="submission" date="2008-06" db="EMBL/GenBank/DDBJ databases">
        <title>Complete sequence of chromosome of Prosthecochloris aestuarii DSM 271.</title>
        <authorList>
            <consortium name="US DOE Joint Genome Institute"/>
            <person name="Lucas S."/>
            <person name="Copeland A."/>
            <person name="Lapidus A."/>
            <person name="Glavina del Rio T."/>
            <person name="Dalin E."/>
            <person name="Tice H."/>
            <person name="Bruce D."/>
            <person name="Goodwin L."/>
            <person name="Pitluck S."/>
            <person name="Schmutz J."/>
            <person name="Larimer F."/>
            <person name="Land M."/>
            <person name="Hauser L."/>
            <person name="Kyrpides N."/>
            <person name="Anderson I."/>
            <person name="Liu Z."/>
            <person name="Li T."/>
            <person name="Zhao F."/>
            <person name="Overmann J."/>
            <person name="Bryant D.A."/>
            <person name="Richardson P."/>
        </authorList>
    </citation>
    <scope>NUCLEOTIDE SEQUENCE [LARGE SCALE GENOMIC DNA]</scope>
    <source>
        <strain evidence="2">DSM 271</strain>
    </source>
</reference>
<keyword evidence="1" id="KW-0732">Signal</keyword>
<evidence type="ECO:0000313" key="2">
    <source>
        <dbReference type="EMBL" id="ACF45153.1"/>
    </source>
</evidence>
<evidence type="ECO:0000256" key="1">
    <source>
        <dbReference type="SAM" id="SignalP"/>
    </source>
</evidence>
<feature type="chain" id="PRO_5002825664" evidence="1">
    <location>
        <begin position="45"/>
        <end position="331"/>
    </location>
</feature>
<dbReference type="EMBL" id="CP001108">
    <property type="protein sequence ID" value="ACF45153.1"/>
    <property type="molecule type" value="Genomic_DNA"/>
</dbReference>
<keyword evidence="3" id="KW-1185">Reference proteome</keyword>
<proteinExistence type="predicted"/>
<name>B4S359_PROA2</name>
<dbReference type="STRING" id="290512.Paes_0093"/>
<dbReference type="Proteomes" id="UP000002725">
    <property type="component" value="Chromosome"/>
</dbReference>
<dbReference type="KEGG" id="paa:Paes_0093"/>
<sequence>MPFRTGHYLFRLLNQSLNHTDMRKFIVSATFALLLLLHQSACFAAINQFTGTWANTDQNTRGITRLEIKQQGSAIKLHAWGKCHPQDCDWGEVMANAYAPNVSSDLMQSAQAISAVFNTSFSQTLVIVRPNGKNKVRANVFTRFTDGSKRANYTSSYTFKRQFQVAPLAPLTPMPMPAPAIQEDCISFNPATTTVKYISGNWKIVDGNHWMFDFGSKKNEALKALQIIKHYQMNRSCFVGRPDPSFQYMLVSGNAPQGGMQGEDCVSFNPNTIQVKNINGRWKIVDGNHWVFDFDTKEDEARKAFAIIKKYGFTRSCFVGRPDPSFQYLRK</sequence>
<gene>
    <name evidence="2" type="ordered locus">Paes_0093</name>
</gene>
<feature type="signal peptide" evidence="1">
    <location>
        <begin position="1"/>
        <end position="44"/>
    </location>
</feature>
<dbReference type="AlphaFoldDB" id="B4S359"/>
<accession>B4S359</accession>
<dbReference type="HOGENOM" id="CLU_893396_0_0_10"/>